<keyword evidence="2" id="KW-0808">Transferase</keyword>
<reference evidence="2 3" key="1">
    <citation type="submission" date="2019-09" db="EMBL/GenBank/DDBJ databases">
        <title>Pimelobacter sp. isolated from Paulinella.</title>
        <authorList>
            <person name="Jeong S.E."/>
        </authorList>
    </citation>
    <scope>NUCLEOTIDE SEQUENCE [LARGE SCALE GENOMIC DNA]</scope>
    <source>
        <strain evidence="2 3">Pch-N</strain>
    </source>
</reference>
<comment type="caution">
    <text evidence="2">The sequence shown here is derived from an EMBL/GenBank/DDBJ whole genome shotgun (WGS) entry which is preliminary data.</text>
</comment>
<accession>A0A7J5DWG5</accession>
<sequence>MVRARLRQVLRVRLRRDGLRVRRPGLGRGTGGADPVSAALEIVEVRPGDDAGLRAWADVVAASLRHEIGRHATPWLAEELAVVAQEPDGLRRDAFHLGLVDGEPVAAGWLALRLLDNLDGAQVDVHVLPAHRRQGYGGQVLDRLEEIAARDGRSRFDARAQWPHDGPTDGAGTPGIAFAARRGYRFGIGEVQRELDLPVAEERLAALAAAAAPHHAAYRIEAWRGPVPDALVAGWLAVSSTLTTEAPSGAVEREAESADIAAFRQREAIQARQRRTSWHAVALAGDGEVVAYSELVLPSYDTDWVHQWGTLVRRDHRGHRLGAALKVANLRGLQRDADVASRRVVTWNAEENGPMIDINEELGFVPRARSAELQRRAG</sequence>
<dbReference type="CDD" id="cd04301">
    <property type="entry name" value="NAT_SF"/>
    <property type="match status" value="1"/>
</dbReference>
<dbReference type="PROSITE" id="PS51186">
    <property type="entry name" value="GNAT"/>
    <property type="match status" value="1"/>
</dbReference>
<evidence type="ECO:0000259" key="1">
    <source>
        <dbReference type="PROSITE" id="PS51186"/>
    </source>
</evidence>
<organism evidence="2 3">
    <name type="scientific">Nocardioides simplex</name>
    <name type="common">Arthrobacter simplex</name>
    <dbReference type="NCBI Taxonomy" id="2045"/>
    <lineage>
        <taxon>Bacteria</taxon>
        <taxon>Bacillati</taxon>
        <taxon>Actinomycetota</taxon>
        <taxon>Actinomycetes</taxon>
        <taxon>Propionibacteriales</taxon>
        <taxon>Nocardioidaceae</taxon>
        <taxon>Pimelobacter</taxon>
    </lineage>
</organism>
<proteinExistence type="predicted"/>
<dbReference type="GO" id="GO:0016747">
    <property type="term" value="F:acyltransferase activity, transferring groups other than amino-acyl groups"/>
    <property type="evidence" value="ECO:0007669"/>
    <property type="project" value="InterPro"/>
</dbReference>
<dbReference type="Pfam" id="PF00583">
    <property type="entry name" value="Acetyltransf_1"/>
    <property type="match status" value="1"/>
</dbReference>
<dbReference type="Proteomes" id="UP000449906">
    <property type="component" value="Unassembled WGS sequence"/>
</dbReference>
<dbReference type="AlphaFoldDB" id="A0A7J5DWG5"/>
<dbReference type="SUPFAM" id="SSF55729">
    <property type="entry name" value="Acyl-CoA N-acyltransferases (Nat)"/>
    <property type="match status" value="2"/>
</dbReference>
<dbReference type="InterPro" id="IPR016181">
    <property type="entry name" value="Acyl_CoA_acyltransferase"/>
</dbReference>
<evidence type="ECO:0000313" key="3">
    <source>
        <dbReference type="Proteomes" id="UP000449906"/>
    </source>
</evidence>
<name>A0A7J5DWG5_NOCSI</name>
<dbReference type="EMBL" id="WBVM01000002">
    <property type="protein sequence ID" value="KAB2809605.1"/>
    <property type="molecule type" value="Genomic_DNA"/>
</dbReference>
<gene>
    <name evidence="2" type="ORF">F9L07_21630</name>
</gene>
<evidence type="ECO:0000313" key="2">
    <source>
        <dbReference type="EMBL" id="KAB2809605.1"/>
    </source>
</evidence>
<dbReference type="InterPro" id="IPR000182">
    <property type="entry name" value="GNAT_dom"/>
</dbReference>
<dbReference type="Gene3D" id="3.40.630.30">
    <property type="match status" value="1"/>
</dbReference>
<feature type="domain" description="N-acetyltransferase" evidence="1">
    <location>
        <begin position="43"/>
        <end position="206"/>
    </location>
</feature>
<protein>
    <submittedName>
        <fullName evidence="2">GNAT family N-acetyltransferase</fullName>
    </submittedName>
</protein>